<dbReference type="EMBL" id="MDYQ01000116">
    <property type="protein sequence ID" value="PRP81846.1"/>
    <property type="molecule type" value="Genomic_DNA"/>
</dbReference>
<name>A0A2P6ND07_9EUKA</name>
<protein>
    <submittedName>
        <fullName evidence="1">Uncharacterized protein</fullName>
    </submittedName>
</protein>
<organism evidence="1 2">
    <name type="scientific">Planoprotostelium fungivorum</name>
    <dbReference type="NCBI Taxonomy" id="1890364"/>
    <lineage>
        <taxon>Eukaryota</taxon>
        <taxon>Amoebozoa</taxon>
        <taxon>Evosea</taxon>
        <taxon>Variosea</taxon>
        <taxon>Cavosteliida</taxon>
        <taxon>Cavosteliaceae</taxon>
        <taxon>Planoprotostelium</taxon>
    </lineage>
</organism>
<accession>A0A2P6ND07</accession>
<comment type="caution">
    <text evidence="1">The sequence shown here is derived from an EMBL/GenBank/DDBJ whole genome shotgun (WGS) entry which is preliminary data.</text>
</comment>
<dbReference type="InParanoid" id="A0A2P6ND07"/>
<reference evidence="1 2" key="1">
    <citation type="journal article" date="2018" name="Genome Biol. Evol.">
        <title>Multiple Roots of Fruiting Body Formation in Amoebozoa.</title>
        <authorList>
            <person name="Hillmann F."/>
            <person name="Forbes G."/>
            <person name="Novohradska S."/>
            <person name="Ferling I."/>
            <person name="Riege K."/>
            <person name="Groth M."/>
            <person name="Westermann M."/>
            <person name="Marz M."/>
            <person name="Spaller T."/>
            <person name="Winckler T."/>
            <person name="Schaap P."/>
            <person name="Glockner G."/>
        </authorList>
    </citation>
    <scope>NUCLEOTIDE SEQUENCE [LARGE SCALE GENOMIC DNA]</scope>
    <source>
        <strain evidence="1 2">Jena</strain>
    </source>
</reference>
<proteinExistence type="predicted"/>
<evidence type="ECO:0000313" key="2">
    <source>
        <dbReference type="Proteomes" id="UP000241769"/>
    </source>
</evidence>
<gene>
    <name evidence="1" type="ORF">PROFUN_10595</name>
</gene>
<dbReference type="AlphaFoldDB" id="A0A2P6ND07"/>
<sequence length="58" mass="6479">MICRMCEAALDQTMNKARKRVEKSGTLDRHLEINRAENSGVLIGEDDSGFLGETARQI</sequence>
<evidence type="ECO:0000313" key="1">
    <source>
        <dbReference type="EMBL" id="PRP81846.1"/>
    </source>
</evidence>
<dbReference type="Proteomes" id="UP000241769">
    <property type="component" value="Unassembled WGS sequence"/>
</dbReference>
<keyword evidence="2" id="KW-1185">Reference proteome</keyword>